<dbReference type="Proteomes" id="UP000094527">
    <property type="component" value="Unassembled WGS sequence"/>
</dbReference>
<organism evidence="1 2">
    <name type="scientific">Orchesella cincta</name>
    <name type="common">Springtail</name>
    <name type="synonym">Podura cincta</name>
    <dbReference type="NCBI Taxonomy" id="48709"/>
    <lineage>
        <taxon>Eukaryota</taxon>
        <taxon>Metazoa</taxon>
        <taxon>Ecdysozoa</taxon>
        <taxon>Arthropoda</taxon>
        <taxon>Hexapoda</taxon>
        <taxon>Collembola</taxon>
        <taxon>Entomobryomorpha</taxon>
        <taxon>Entomobryoidea</taxon>
        <taxon>Orchesellidae</taxon>
        <taxon>Orchesellinae</taxon>
        <taxon>Orchesella</taxon>
    </lineage>
</organism>
<comment type="caution">
    <text evidence="1">The sequence shown here is derived from an EMBL/GenBank/DDBJ whole genome shotgun (WGS) entry which is preliminary data.</text>
</comment>
<dbReference type="PANTHER" id="PTHR13707:SF23">
    <property type="entry name" value="SUCCINYL-COA:3-KETOACID-COENZYME A TRANSFERASE"/>
    <property type="match status" value="1"/>
</dbReference>
<dbReference type="Pfam" id="PF01144">
    <property type="entry name" value="CoA_trans"/>
    <property type="match status" value="1"/>
</dbReference>
<feature type="non-terminal residue" evidence="1">
    <location>
        <position position="270"/>
    </location>
</feature>
<evidence type="ECO:0000313" key="1">
    <source>
        <dbReference type="EMBL" id="ODM88358.1"/>
    </source>
</evidence>
<dbReference type="PANTHER" id="PTHR13707">
    <property type="entry name" value="KETOACID-COENZYME A TRANSFERASE"/>
    <property type="match status" value="1"/>
</dbReference>
<dbReference type="GO" id="GO:0008260">
    <property type="term" value="F:succinyl-CoA:3-oxo-acid CoA-transferase activity"/>
    <property type="evidence" value="ECO:0007669"/>
    <property type="project" value="TreeGrafter"/>
</dbReference>
<dbReference type="GO" id="GO:0005739">
    <property type="term" value="C:mitochondrion"/>
    <property type="evidence" value="ECO:0007669"/>
    <property type="project" value="TreeGrafter"/>
</dbReference>
<dbReference type="SUPFAM" id="SSF100950">
    <property type="entry name" value="NagB/RpiA/CoA transferase-like"/>
    <property type="match status" value="1"/>
</dbReference>
<keyword evidence="1" id="KW-0808">Transferase</keyword>
<gene>
    <name evidence="1" type="ORF">Ocin01_18322</name>
</gene>
<dbReference type="Gene3D" id="3.40.1080.10">
    <property type="entry name" value="Glutaconate Coenzyme A-transferase"/>
    <property type="match status" value="2"/>
</dbReference>
<keyword evidence="2" id="KW-1185">Reference proteome</keyword>
<protein>
    <submittedName>
        <fullName evidence="1">Succinyl-CoA:3-ketoacid coenzyme A transferase 1, mitochondrial</fullName>
    </submittedName>
</protein>
<dbReference type="InterPro" id="IPR037171">
    <property type="entry name" value="NagB/RpiA_transferase-like"/>
</dbReference>
<dbReference type="SMART" id="SM00882">
    <property type="entry name" value="CoA_trans"/>
    <property type="match status" value="1"/>
</dbReference>
<reference evidence="1 2" key="1">
    <citation type="journal article" date="2016" name="Genome Biol. Evol.">
        <title>Gene Family Evolution Reflects Adaptation to Soil Environmental Stressors in the Genome of the Collembolan Orchesella cincta.</title>
        <authorList>
            <person name="Faddeeva-Vakhrusheva A."/>
            <person name="Derks M.F."/>
            <person name="Anvar S.Y."/>
            <person name="Agamennone V."/>
            <person name="Suring W."/>
            <person name="Smit S."/>
            <person name="van Straalen N.M."/>
            <person name="Roelofs D."/>
        </authorList>
    </citation>
    <scope>NUCLEOTIDE SEQUENCE [LARGE SCALE GENOMIC DNA]</scope>
    <source>
        <tissue evidence="1">Mixed pool</tissue>
    </source>
</reference>
<accession>A0A1D2M5V6</accession>
<dbReference type="OrthoDB" id="1933379at2759"/>
<dbReference type="InterPro" id="IPR004165">
    <property type="entry name" value="CoA_trans_fam_I"/>
</dbReference>
<evidence type="ECO:0000313" key="2">
    <source>
        <dbReference type="Proteomes" id="UP000094527"/>
    </source>
</evidence>
<proteinExistence type="predicted"/>
<sequence length="270" mass="29547">MHATLTLVRRPSSRSVLARVVASSLHTTAPVHAAKFYDNLADAVKDIPNVAKLLVGGFGLCGIPENLISGLLESKVDDLTVVSNNAGVDNIGLGLLLKNKQIKRMIASYVGENAEFDWQAGGAGTPAFFTPTAFGTLIHEGGAPIKYTSNGKVEIMSQARESRQFDGREYIMEEAITGDFALVKAWKAPATSFQILNMSMSRASTFTGSSEKRIETARYYKRTVRKPERSGGINPAKMIKEKIARRAALEFRDGMFGEHFTKRDCRLICL</sequence>
<dbReference type="EMBL" id="LJIJ01003705">
    <property type="protein sequence ID" value="ODM88358.1"/>
    <property type="molecule type" value="Genomic_DNA"/>
</dbReference>
<name>A0A1D2M5V6_ORCCI</name>
<dbReference type="AlphaFoldDB" id="A0A1D2M5V6"/>
<dbReference type="STRING" id="48709.A0A1D2M5V6"/>